<dbReference type="EMBL" id="CAJNDS010002837">
    <property type="protein sequence ID" value="CAE7614273.1"/>
    <property type="molecule type" value="Genomic_DNA"/>
</dbReference>
<gene>
    <name evidence="2" type="ORF">SNAT2548_LOCUS34925</name>
</gene>
<evidence type="ECO:0000313" key="3">
    <source>
        <dbReference type="Proteomes" id="UP000604046"/>
    </source>
</evidence>
<keyword evidence="1" id="KW-1133">Transmembrane helix</keyword>
<proteinExistence type="predicted"/>
<comment type="caution">
    <text evidence="2">The sequence shown here is derived from an EMBL/GenBank/DDBJ whole genome shotgun (WGS) entry which is preliminary data.</text>
</comment>
<dbReference type="AlphaFoldDB" id="A0A812V2T3"/>
<evidence type="ECO:0000256" key="1">
    <source>
        <dbReference type="SAM" id="Phobius"/>
    </source>
</evidence>
<keyword evidence="1" id="KW-0472">Membrane</keyword>
<protein>
    <recommendedName>
        <fullName evidence="4">Transmembrane protein</fullName>
    </recommendedName>
</protein>
<dbReference type="Proteomes" id="UP000604046">
    <property type="component" value="Unassembled WGS sequence"/>
</dbReference>
<name>A0A812V2T3_9DINO</name>
<evidence type="ECO:0008006" key="4">
    <source>
        <dbReference type="Google" id="ProtNLM"/>
    </source>
</evidence>
<evidence type="ECO:0000313" key="2">
    <source>
        <dbReference type="EMBL" id="CAE7614273.1"/>
    </source>
</evidence>
<organism evidence="2 3">
    <name type="scientific">Symbiodinium natans</name>
    <dbReference type="NCBI Taxonomy" id="878477"/>
    <lineage>
        <taxon>Eukaryota</taxon>
        <taxon>Sar</taxon>
        <taxon>Alveolata</taxon>
        <taxon>Dinophyceae</taxon>
        <taxon>Suessiales</taxon>
        <taxon>Symbiodiniaceae</taxon>
        <taxon>Symbiodinium</taxon>
    </lineage>
</organism>
<keyword evidence="3" id="KW-1185">Reference proteome</keyword>
<keyword evidence="1" id="KW-0812">Transmembrane</keyword>
<feature type="transmembrane region" description="Helical" evidence="1">
    <location>
        <begin position="125"/>
        <end position="146"/>
    </location>
</feature>
<dbReference type="OrthoDB" id="416238at2759"/>
<sequence length="176" mass="19955">MARTTSRRQSSTRNHSVAWALAARLFFVVVGRHGKAWEGERWGVQCPAKEPFNTPKVARKLFDRSFSCPWDGARRPGCAQGCSCGWTERCHPSYVFVPDNLDNITRDSRDRWGQLVDVGACGMDFRVPVLVSLLLPVFLLTCLISVRRMSANVTYSDLKVFRTSRRMDALCQKRLG</sequence>
<reference evidence="2" key="1">
    <citation type="submission" date="2021-02" db="EMBL/GenBank/DDBJ databases">
        <authorList>
            <person name="Dougan E. K."/>
            <person name="Rhodes N."/>
            <person name="Thang M."/>
            <person name="Chan C."/>
        </authorList>
    </citation>
    <scope>NUCLEOTIDE SEQUENCE</scope>
</reference>
<accession>A0A812V2T3</accession>